<keyword evidence="4" id="KW-1185">Reference proteome</keyword>
<sequence length="105" mass="11033">MAGSTVLSRSAGAGSRAAGRRRPGSPPSLIAAAIPGALGVLLLILGWISVSGEAAFDDQQSGLNIAILGALVVLIGCGFYLFMFRRRIQRRMRAVRSSVFGEEED</sequence>
<organism evidence="3 4">
    <name type="scientific">Sporichthya brevicatena</name>
    <dbReference type="NCBI Taxonomy" id="171442"/>
    <lineage>
        <taxon>Bacteria</taxon>
        <taxon>Bacillati</taxon>
        <taxon>Actinomycetota</taxon>
        <taxon>Actinomycetes</taxon>
        <taxon>Sporichthyales</taxon>
        <taxon>Sporichthyaceae</taxon>
        <taxon>Sporichthya</taxon>
    </lineage>
</organism>
<reference evidence="3 4" key="1">
    <citation type="journal article" date="2019" name="Int. J. Syst. Evol. Microbiol.">
        <title>The Global Catalogue of Microorganisms (GCM) 10K type strain sequencing project: providing services to taxonomists for standard genome sequencing and annotation.</title>
        <authorList>
            <consortium name="The Broad Institute Genomics Platform"/>
            <consortium name="The Broad Institute Genome Sequencing Center for Infectious Disease"/>
            <person name="Wu L."/>
            <person name="Ma J."/>
        </authorList>
    </citation>
    <scope>NUCLEOTIDE SEQUENCE [LARGE SCALE GENOMIC DNA]</scope>
    <source>
        <strain evidence="3 4">JCM 10671</strain>
    </source>
</reference>
<comment type="caution">
    <text evidence="3">The sequence shown here is derived from an EMBL/GenBank/DDBJ whole genome shotgun (WGS) entry which is preliminary data.</text>
</comment>
<dbReference type="Proteomes" id="UP001500957">
    <property type="component" value="Unassembled WGS sequence"/>
</dbReference>
<feature type="transmembrane region" description="Helical" evidence="2">
    <location>
        <begin position="62"/>
        <end position="83"/>
    </location>
</feature>
<keyword evidence="2" id="KW-1133">Transmembrane helix</keyword>
<evidence type="ECO:0000256" key="2">
    <source>
        <dbReference type="SAM" id="Phobius"/>
    </source>
</evidence>
<gene>
    <name evidence="3" type="ORF">GCM10009547_05220</name>
</gene>
<name>A0ABN1G8L2_9ACTN</name>
<evidence type="ECO:0000313" key="4">
    <source>
        <dbReference type="Proteomes" id="UP001500957"/>
    </source>
</evidence>
<evidence type="ECO:0000256" key="1">
    <source>
        <dbReference type="SAM" id="MobiDB-lite"/>
    </source>
</evidence>
<dbReference type="EMBL" id="BAAAHE010000005">
    <property type="protein sequence ID" value="GAA0606203.1"/>
    <property type="molecule type" value="Genomic_DNA"/>
</dbReference>
<proteinExistence type="predicted"/>
<feature type="compositionally biased region" description="Low complexity" evidence="1">
    <location>
        <begin position="8"/>
        <end position="17"/>
    </location>
</feature>
<feature type="region of interest" description="Disordered" evidence="1">
    <location>
        <begin position="1"/>
        <end position="25"/>
    </location>
</feature>
<feature type="transmembrane region" description="Helical" evidence="2">
    <location>
        <begin position="29"/>
        <end position="50"/>
    </location>
</feature>
<keyword evidence="2" id="KW-0472">Membrane</keyword>
<evidence type="ECO:0000313" key="3">
    <source>
        <dbReference type="EMBL" id="GAA0606203.1"/>
    </source>
</evidence>
<protein>
    <submittedName>
        <fullName evidence="3">Uncharacterized protein</fullName>
    </submittedName>
</protein>
<accession>A0ABN1G8L2</accession>
<keyword evidence="2" id="KW-0812">Transmembrane</keyword>